<dbReference type="PANTHER" id="PTHR16320">
    <property type="entry name" value="SPHINGOMYELINASE FAMILY MEMBER"/>
    <property type="match status" value="1"/>
</dbReference>
<gene>
    <name evidence="4" type="ORF">NAES01612_LOCUS2217</name>
</gene>
<dbReference type="SUPFAM" id="SSF56219">
    <property type="entry name" value="DNase I-like"/>
    <property type="match status" value="1"/>
</dbReference>
<keyword evidence="2" id="KW-1133">Transmembrane helix</keyword>
<dbReference type="GO" id="GO:0004767">
    <property type="term" value="F:sphingomyelin phosphodiesterase activity"/>
    <property type="evidence" value="ECO:0007669"/>
    <property type="project" value="InterPro"/>
</dbReference>
<sequence length="364" mass="41427">MSSFIELVTPFLRPSVFFTFFFTFIASRLIGINLSFLAFRRINKIQHKQHKQEENKHALPPSLRVLSHNVWAHYLVPAPGRLRRLRGLLKHIEEAQPKYDLVLLQELFLFQLGPFCLSNEVEEFCSKMFELGFIYQSRPTESLRGGILANILPMFPVQNSGLAIFSRYPLQSSTFEKFEDTAELLNNKGILHTQVSFHDHPLVNVITIHMDSRRRSQMSQLSQIQRKLGSIPSNQSVIIAGDFNMSLHPVVSSATSARGSLRSVFDGERATTYNISNTRKLLGYINQLTCGWLFPVVFSSYKNSRGIDHMFVSERVFSPQRGKACIVGFEVPGSNEKVSDHMGLDVIMSTNGQNLDKEKKKEQS</sequence>
<dbReference type="InterPro" id="IPR036691">
    <property type="entry name" value="Endo/exonu/phosph_ase_sf"/>
</dbReference>
<feature type="transmembrane region" description="Helical" evidence="2">
    <location>
        <begin position="16"/>
        <end position="39"/>
    </location>
</feature>
<dbReference type="InterPro" id="IPR005135">
    <property type="entry name" value="Endo/exonuclease/phosphatase"/>
</dbReference>
<dbReference type="Pfam" id="PF03372">
    <property type="entry name" value="Exo_endo_phos"/>
    <property type="match status" value="1"/>
</dbReference>
<evidence type="ECO:0000259" key="3">
    <source>
        <dbReference type="Pfam" id="PF03372"/>
    </source>
</evidence>
<comment type="similarity">
    <text evidence="1">Belongs to the neutral sphingomyelinase family.</text>
</comment>
<dbReference type="PANTHER" id="PTHR16320:SF23">
    <property type="entry name" value="SPHINGOMYELINASE C 1"/>
    <property type="match status" value="1"/>
</dbReference>
<keyword evidence="2" id="KW-0472">Membrane</keyword>
<dbReference type="Gene3D" id="3.60.10.10">
    <property type="entry name" value="Endonuclease/exonuclease/phosphatase"/>
    <property type="match status" value="1"/>
</dbReference>
<dbReference type="AlphaFoldDB" id="A0A7S4N9Q1"/>
<name>A0A7S4N9Q1_9EUKA</name>
<feature type="domain" description="Endonuclease/exonuclease/phosphatase" evidence="3">
    <location>
        <begin position="66"/>
        <end position="341"/>
    </location>
</feature>
<protein>
    <recommendedName>
        <fullName evidence="3">Endonuclease/exonuclease/phosphatase domain-containing protein</fullName>
    </recommendedName>
</protein>
<evidence type="ECO:0000256" key="1">
    <source>
        <dbReference type="ARBA" id="ARBA00006335"/>
    </source>
</evidence>
<reference evidence="4" key="1">
    <citation type="submission" date="2021-01" db="EMBL/GenBank/DDBJ databases">
        <authorList>
            <person name="Corre E."/>
            <person name="Pelletier E."/>
            <person name="Niang G."/>
            <person name="Scheremetjew M."/>
            <person name="Finn R."/>
            <person name="Kale V."/>
            <person name="Holt S."/>
            <person name="Cochrane G."/>
            <person name="Meng A."/>
            <person name="Brown T."/>
            <person name="Cohen L."/>
        </authorList>
    </citation>
    <scope>NUCLEOTIDE SEQUENCE</scope>
    <source>
        <strain evidence="4">SoJaBio B1-5/56/2</strain>
    </source>
</reference>
<dbReference type="InterPro" id="IPR038772">
    <property type="entry name" value="Sph/SMPD2-like"/>
</dbReference>
<dbReference type="EMBL" id="HBKR01003323">
    <property type="protein sequence ID" value="CAE2273842.1"/>
    <property type="molecule type" value="Transcribed_RNA"/>
</dbReference>
<evidence type="ECO:0000256" key="2">
    <source>
        <dbReference type="SAM" id="Phobius"/>
    </source>
</evidence>
<accession>A0A7S4N9Q1</accession>
<organism evidence="4">
    <name type="scientific">Paramoeba aestuarina</name>
    <dbReference type="NCBI Taxonomy" id="180227"/>
    <lineage>
        <taxon>Eukaryota</taxon>
        <taxon>Amoebozoa</taxon>
        <taxon>Discosea</taxon>
        <taxon>Flabellinia</taxon>
        <taxon>Dactylopodida</taxon>
        <taxon>Paramoebidae</taxon>
        <taxon>Paramoeba</taxon>
    </lineage>
</organism>
<keyword evidence="2" id="KW-0812">Transmembrane</keyword>
<proteinExistence type="inferred from homology"/>
<evidence type="ECO:0000313" key="4">
    <source>
        <dbReference type="EMBL" id="CAE2273842.1"/>
    </source>
</evidence>